<evidence type="ECO:0000256" key="1">
    <source>
        <dbReference type="ARBA" id="ARBA00004613"/>
    </source>
</evidence>
<dbReference type="PANTHER" id="PTHR10009:SF18">
    <property type="entry name" value="PROTEIN YELLOW-LIKE PROTEIN"/>
    <property type="match status" value="1"/>
</dbReference>
<dbReference type="PANTHER" id="PTHR10009">
    <property type="entry name" value="PROTEIN YELLOW-RELATED"/>
    <property type="match status" value="1"/>
</dbReference>
<protein>
    <recommendedName>
        <fullName evidence="8">Bee-milk protein</fullName>
    </recommendedName>
</protein>
<organism evidence="6 7">
    <name type="scientific">Fopius arisanus</name>
    <dbReference type="NCBI Taxonomy" id="64838"/>
    <lineage>
        <taxon>Eukaryota</taxon>
        <taxon>Metazoa</taxon>
        <taxon>Ecdysozoa</taxon>
        <taxon>Arthropoda</taxon>
        <taxon>Hexapoda</taxon>
        <taxon>Insecta</taxon>
        <taxon>Pterygota</taxon>
        <taxon>Neoptera</taxon>
        <taxon>Endopterygota</taxon>
        <taxon>Hymenoptera</taxon>
        <taxon>Apocrita</taxon>
        <taxon>Ichneumonoidea</taxon>
        <taxon>Braconidae</taxon>
        <taxon>Opiinae</taxon>
        <taxon>Fopius</taxon>
    </lineage>
</organism>
<keyword evidence="4 5" id="KW-0732">Signal</keyword>
<evidence type="ECO:0000313" key="7">
    <source>
        <dbReference type="RefSeq" id="XP_011310766.1"/>
    </source>
</evidence>
<dbReference type="InterPro" id="IPR011042">
    <property type="entry name" value="6-blade_b-propeller_TolB-like"/>
</dbReference>
<dbReference type="GeneID" id="105271116"/>
<reference evidence="7" key="1">
    <citation type="submission" date="2025-08" db="UniProtKB">
        <authorList>
            <consortium name="RefSeq"/>
        </authorList>
    </citation>
    <scope>IDENTIFICATION</scope>
    <source>
        <strain evidence="7">USDA-PBARC FA_bdor</strain>
        <tissue evidence="7">Whole organism</tissue>
    </source>
</reference>
<dbReference type="Gene3D" id="2.120.10.30">
    <property type="entry name" value="TolB, C-terminal domain"/>
    <property type="match status" value="1"/>
</dbReference>
<proteinExistence type="inferred from homology"/>
<evidence type="ECO:0008006" key="8">
    <source>
        <dbReference type="Google" id="ProtNLM"/>
    </source>
</evidence>
<feature type="chain" id="PRO_5040214423" description="Bee-milk protein" evidence="5">
    <location>
        <begin position="18"/>
        <end position="360"/>
    </location>
</feature>
<dbReference type="OrthoDB" id="6624404at2759"/>
<dbReference type="InterPro" id="IPR017996">
    <property type="entry name" value="MRJP/yellow-related"/>
</dbReference>
<dbReference type="Pfam" id="PF03022">
    <property type="entry name" value="MRJP"/>
    <property type="match status" value="1"/>
</dbReference>
<evidence type="ECO:0000256" key="2">
    <source>
        <dbReference type="ARBA" id="ARBA00009127"/>
    </source>
</evidence>
<comment type="subcellular location">
    <subcellularLocation>
        <location evidence="1">Secreted</location>
    </subcellularLocation>
</comment>
<keyword evidence="3" id="KW-0964">Secreted</keyword>
<gene>
    <name evidence="7" type="primary">LOC105271116</name>
</gene>
<sequence length="360" mass="40882">MWVGVVFILIAPDFCLSLAWDFAKFNVTGGIPIWRFAIWRNRVFFAVPRWGNNSDSHATLLEAPWYPDQTPELSFLLPQTSNVSAYPSVEIQEPNDLCKNLISIIGLDTDNRGRLWVLDAPENSHCPAKVIIFDLRKNEEISRDDLPGISQKRLRNLIVDPVVGPRGYRAYLGDAGDDSLLVYTIGHSGHRTWWKLNLHRPPDVRNIIATDLAICRRNQLFMTGGNSLDLFSINLETLRNEEPPAISSSQRTNVTYHGIKMGVSSGLICDSKGGLHYFLVTEYASVRWDTKHDLKAANHAILLQSEQVLSLTDYRMDVQKNIWGLVNARHPYLAVNQNSRDYVELTDRLVRVSKFVLFPP</sequence>
<evidence type="ECO:0000256" key="4">
    <source>
        <dbReference type="ARBA" id="ARBA00022729"/>
    </source>
</evidence>
<evidence type="ECO:0000256" key="5">
    <source>
        <dbReference type="SAM" id="SignalP"/>
    </source>
</evidence>
<feature type="signal peptide" evidence="5">
    <location>
        <begin position="1"/>
        <end position="17"/>
    </location>
</feature>
<keyword evidence="6" id="KW-1185">Reference proteome</keyword>
<comment type="similarity">
    <text evidence="2">Belongs to the major royal jelly protein family.</text>
</comment>
<dbReference type="RefSeq" id="XP_011310766.1">
    <property type="nucleotide sequence ID" value="XM_011312464.1"/>
</dbReference>
<dbReference type="AlphaFoldDB" id="A0A9R1U6H1"/>
<accession>A0A9R1U6H1</accession>
<evidence type="ECO:0000256" key="3">
    <source>
        <dbReference type="ARBA" id="ARBA00022525"/>
    </source>
</evidence>
<dbReference type="KEGG" id="fas:105271116"/>
<dbReference type="SUPFAM" id="SSF101898">
    <property type="entry name" value="NHL repeat"/>
    <property type="match status" value="1"/>
</dbReference>
<dbReference type="Proteomes" id="UP000694866">
    <property type="component" value="Unplaced"/>
</dbReference>
<name>A0A9R1U6H1_9HYME</name>
<dbReference type="GO" id="GO:0005576">
    <property type="term" value="C:extracellular region"/>
    <property type="evidence" value="ECO:0007669"/>
    <property type="project" value="UniProtKB-SubCell"/>
</dbReference>
<evidence type="ECO:0000313" key="6">
    <source>
        <dbReference type="Proteomes" id="UP000694866"/>
    </source>
</evidence>